<feature type="coiled-coil region" evidence="7">
    <location>
        <begin position="304"/>
        <end position="331"/>
    </location>
</feature>
<dbReference type="Pfam" id="PF03924">
    <property type="entry name" value="CHASE"/>
    <property type="match status" value="1"/>
</dbReference>
<dbReference type="Proteomes" id="UP000290287">
    <property type="component" value="Unassembled WGS sequence"/>
</dbReference>
<dbReference type="InterPro" id="IPR050469">
    <property type="entry name" value="Diguanylate_Cyclase"/>
</dbReference>
<dbReference type="PROSITE" id="PS50887">
    <property type="entry name" value="GGDEF"/>
    <property type="match status" value="1"/>
</dbReference>
<feature type="transmembrane region" description="Helical" evidence="8">
    <location>
        <begin position="277"/>
        <end position="300"/>
    </location>
</feature>
<sequence length="498" mass="55634">MAKRVMMTTMVTVLIGLFFSFLAAMSLHHSESLSIRHEVEKDVENAALSLGREVNSGIELLHMMRNHFEGKSTVEVDDFKLVARDISSRHPDIVLIDWVEFGIEDDRLLPSFNPQFSLPQTAKAAFLIEGISENKELLMSLQTSGEKGVPIALASVPLQEEYRDSTGLLITMPVYRGRPETDAERMSSLKGVLSVTFDMGDMFKQAISNTVGEAINLELIGHQIGGDTEVIHQNLVALFDEGIREMTYTSSSIKFAGLEWSLRGLPTRDYVSERRSLYPQIIFVVGMVIFSLLSYILYILQFRAMNIQKRVDEKTRALREANLKLEQISRSDSLTGHYNRRYFDECLDSEVGRSQRDGIPISMMVIEVDNLSEYNETCGRVAGDKAIRLISQEMKESLCRPGDLFARYGGQQFAILLPNTNDGEPVASRISKVVKSLGFFFDNDRGNLGLTISIGGVTVVDPRALSSSKLSAYAEIALNKAIAAGRDTVHWIDEPEKN</sequence>
<keyword evidence="12" id="KW-1185">Reference proteome</keyword>
<dbReference type="OrthoDB" id="9812260at2"/>
<keyword evidence="4 8" id="KW-1133">Transmembrane helix</keyword>
<gene>
    <name evidence="11" type="ORF">CS022_01885</name>
</gene>
<dbReference type="PANTHER" id="PTHR45138">
    <property type="entry name" value="REGULATORY COMPONENTS OF SENSORY TRANSDUCTION SYSTEM"/>
    <property type="match status" value="1"/>
</dbReference>
<keyword evidence="3 8" id="KW-0812">Transmembrane</keyword>
<evidence type="ECO:0000313" key="11">
    <source>
        <dbReference type="EMBL" id="RXJ74953.1"/>
    </source>
</evidence>
<evidence type="ECO:0000256" key="6">
    <source>
        <dbReference type="ARBA" id="ARBA00034247"/>
    </source>
</evidence>
<dbReference type="GO" id="GO:0005886">
    <property type="term" value="C:plasma membrane"/>
    <property type="evidence" value="ECO:0007669"/>
    <property type="project" value="TreeGrafter"/>
</dbReference>
<dbReference type="Gene3D" id="3.30.450.350">
    <property type="entry name" value="CHASE domain"/>
    <property type="match status" value="1"/>
</dbReference>
<organism evidence="11 12">
    <name type="scientific">Veronia nyctiphanis</name>
    <dbReference type="NCBI Taxonomy" id="1278244"/>
    <lineage>
        <taxon>Bacteria</taxon>
        <taxon>Pseudomonadati</taxon>
        <taxon>Pseudomonadota</taxon>
        <taxon>Gammaproteobacteria</taxon>
        <taxon>Vibrionales</taxon>
        <taxon>Vibrionaceae</taxon>
        <taxon>Veronia</taxon>
    </lineage>
</organism>
<evidence type="ECO:0000256" key="1">
    <source>
        <dbReference type="ARBA" id="ARBA00004370"/>
    </source>
</evidence>
<dbReference type="GO" id="GO:0052621">
    <property type="term" value="F:diguanylate cyclase activity"/>
    <property type="evidence" value="ECO:0007669"/>
    <property type="project" value="UniProtKB-EC"/>
</dbReference>
<dbReference type="Gene3D" id="3.30.70.270">
    <property type="match status" value="1"/>
</dbReference>
<dbReference type="GO" id="GO:0043709">
    <property type="term" value="P:cell adhesion involved in single-species biofilm formation"/>
    <property type="evidence" value="ECO:0007669"/>
    <property type="project" value="TreeGrafter"/>
</dbReference>
<evidence type="ECO:0000256" key="3">
    <source>
        <dbReference type="ARBA" id="ARBA00022692"/>
    </source>
</evidence>
<evidence type="ECO:0000259" key="10">
    <source>
        <dbReference type="PROSITE" id="PS50887"/>
    </source>
</evidence>
<feature type="domain" description="CHASE" evidence="9">
    <location>
        <begin position="150"/>
        <end position="209"/>
    </location>
</feature>
<evidence type="ECO:0000256" key="2">
    <source>
        <dbReference type="ARBA" id="ARBA00012528"/>
    </source>
</evidence>
<dbReference type="GO" id="GO:1902201">
    <property type="term" value="P:negative regulation of bacterial-type flagellum-dependent cell motility"/>
    <property type="evidence" value="ECO:0007669"/>
    <property type="project" value="TreeGrafter"/>
</dbReference>
<dbReference type="CDD" id="cd01949">
    <property type="entry name" value="GGDEF"/>
    <property type="match status" value="1"/>
</dbReference>
<name>A0A4Q0YVN0_9GAMM</name>
<dbReference type="InterPro" id="IPR029787">
    <property type="entry name" value="Nucleotide_cyclase"/>
</dbReference>
<evidence type="ECO:0000256" key="4">
    <source>
        <dbReference type="ARBA" id="ARBA00022989"/>
    </source>
</evidence>
<keyword evidence="5 8" id="KW-0472">Membrane</keyword>
<dbReference type="InterPro" id="IPR006189">
    <property type="entry name" value="CHASE_dom"/>
</dbReference>
<dbReference type="PANTHER" id="PTHR45138:SF9">
    <property type="entry name" value="DIGUANYLATE CYCLASE DGCM-RELATED"/>
    <property type="match status" value="1"/>
</dbReference>
<dbReference type="EMBL" id="PEIB01000001">
    <property type="protein sequence ID" value="RXJ74953.1"/>
    <property type="molecule type" value="Genomic_DNA"/>
</dbReference>
<dbReference type="GO" id="GO:0007165">
    <property type="term" value="P:signal transduction"/>
    <property type="evidence" value="ECO:0007669"/>
    <property type="project" value="UniProtKB-ARBA"/>
</dbReference>
<dbReference type="PROSITE" id="PS50839">
    <property type="entry name" value="CHASE"/>
    <property type="match status" value="1"/>
</dbReference>
<proteinExistence type="predicted"/>
<evidence type="ECO:0000256" key="7">
    <source>
        <dbReference type="SAM" id="Coils"/>
    </source>
</evidence>
<comment type="catalytic activity">
    <reaction evidence="6">
        <text>2 GTP = 3',3'-c-di-GMP + 2 diphosphate</text>
        <dbReference type="Rhea" id="RHEA:24898"/>
        <dbReference type="ChEBI" id="CHEBI:33019"/>
        <dbReference type="ChEBI" id="CHEBI:37565"/>
        <dbReference type="ChEBI" id="CHEBI:58805"/>
        <dbReference type="EC" id="2.7.7.65"/>
    </reaction>
</comment>
<reference evidence="11 12" key="1">
    <citation type="submission" date="2017-10" db="EMBL/GenBank/DDBJ databases">
        <title>Nyctiphanis sp. nov., isolated from the stomach of the euphausiid Nyctiphanes simplex (Hansen, 1911) in the Gulf of California.</title>
        <authorList>
            <person name="Gomez-Gil B."/>
            <person name="Aguilar-Mendez M."/>
            <person name="Lopez-Cortes A."/>
            <person name="Gomez-Gutierrez J."/>
            <person name="Roque A."/>
            <person name="Lang E."/>
            <person name="Gonzalez-Castillo A."/>
        </authorList>
    </citation>
    <scope>NUCLEOTIDE SEQUENCE [LARGE SCALE GENOMIC DNA]</scope>
    <source>
        <strain evidence="11 12">CAIM 600</strain>
    </source>
</reference>
<comment type="subcellular location">
    <subcellularLocation>
        <location evidence="1">Membrane</location>
    </subcellularLocation>
</comment>
<dbReference type="InterPro" id="IPR042240">
    <property type="entry name" value="CHASE_sf"/>
</dbReference>
<evidence type="ECO:0000256" key="8">
    <source>
        <dbReference type="SAM" id="Phobius"/>
    </source>
</evidence>
<evidence type="ECO:0000259" key="9">
    <source>
        <dbReference type="PROSITE" id="PS50839"/>
    </source>
</evidence>
<dbReference type="EC" id="2.7.7.65" evidence="2"/>
<dbReference type="AlphaFoldDB" id="A0A4Q0YVN0"/>
<keyword evidence="7" id="KW-0175">Coiled coil</keyword>
<dbReference type="InterPro" id="IPR043128">
    <property type="entry name" value="Rev_trsase/Diguanyl_cyclase"/>
</dbReference>
<evidence type="ECO:0000256" key="5">
    <source>
        <dbReference type="ARBA" id="ARBA00023136"/>
    </source>
</evidence>
<dbReference type="SUPFAM" id="SSF55073">
    <property type="entry name" value="Nucleotide cyclase"/>
    <property type="match status" value="1"/>
</dbReference>
<dbReference type="SMART" id="SM01079">
    <property type="entry name" value="CHASE"/>
    <property type="match status" value="1"/>
</dbReference>
<evidence type="ECO:0000313" key="12">
    <source>
        <dbReference type="Proteomes" id="UP000290287"/>
    </source>
</evidence>
<protein>
    <recommendedName>
        <fullName evidence="2">diguanylate cyclase</fullName>
        <ecNumber evidence="2">2.7.7.65</ecNumber>
    </recommendedName>
</protein>
<dbReference type="InterPro" id="IPR000160">
    <property type="entry name" value="GGDEF_dom"/>
</dbReference>
<dbReference type="RefSeq" id="WP_129120839.1">
    <property type="nucleotide sequence ID" value="NZ_PEIB01000001.1"/>
</dbReference>
<accession>A0A4Q0YVN0</accession>
<feature type="domain" description="GGDEF" evidence="10">
    <location>
        <begin position="359"/>
        <end position="494"/>
    </location>
</feature>
<dbReference type="Pfam" id="PF00990">
    <property type="entry name" value="GGDEF"/>
    <property type="match status" value="1"/>
</dbReference>
<dbReference type="NCBIfam" id="TIGR00254">
    <property type="entry name" value="GGDEF"/>
    <property type="match status" value="1"/>
</dbReference>
<dbReference type="SMART" id="SM00267">
    <property type="entry name" value="GGDEF"/>
    <property type="match status" value="1"/>
</dbReference>
<comment type="caution">
    <text evidence="11">The sequence shown here is derived from an EMBL/GenBank/DDBJ whole genome shotgun (WGS) entry which is preliminary data.</text>
</comment>